<dbReference type="InParanoid" id="Q3ACQ3"/>
<dbReference type="EMBL" id="CP000141">
    <property type="protein sequence ID" value="ABB15941.1"/>
    <property type="molecule type" value="Genomic_DNA"/>
</dbReference>
<dbReference type="Proteomes" id="UP000002706">
    <property type="component" value="Chromosome"/>
</dbReference>
<proteinExistence type="predicted"/>
<dbReference type="OrthoDB" id="1722540at2"/>
<dbReference type="STRING" id="246194.CHY_1243"/>
<dbReference type="HOGENOM" id="CLU_975537_0_0_9"/>
<keyword evidence="2" id="KW-1185">Reference proteome</keyword>
<organism evidence="1 2">
    <name type="scientific">Carboxydothermus hydrogenoformans (strain ATCC BAA-161 / DSM 6008 / Z-2901)</name>
    <dbReference type="NCBI Taxonomy" id="246194"/>
    <lineage>
        <taxon>Bacteria</taxon>
        <taxon>Bacillati</taxon>
        <taxon>Bacillota</taxon>
        <taxon>Clostridia</taxon>
        <taxon>Thermoanaerobacterales</taxon>
        <taxon>Thermoanaerobacteraceae</taxon>
        <taxon>Carboxydothermus</taxon>
    </lineage>
</organism>
<dbReference type="AlphaFoldDB" id="Q3ACQ3"/>
<dbReference type="InterPro" id="IPR043740">
    <property type="entry name" value="DUF5685"/>
</dbReference>
<evidence type="ECO:0000313" key="2">
    <source>
        <dbReference type="Proteomes" id="UP000002706"/>
    </source>
</evidence>
<dbReference type="Pfam" id="PF18937">
    <property type="entry name" value="DUF5685"/>
    <property type="match status" value="1"/>
</dbReference>
<protein>
    <submittedName>
        <fullName evidence="1">Uncharacterized protein</fullName>
    </submittedName>
</protein>
<dbReference type="RefSeq" id="WP_011344157.1">
    <property type="nucleotide sequence ID" value="NC_007503.1"/>
</dbReference>
<name>Q3ACQ3_CARHZ</name>
<accession>Q3ACQ3</accession>
<sequence length="285" mass="33862">MFGFFKLPKNLAETEFGLKFKATYCTLCKELGSKFEGFKLFNNYDFTFWALFIDSFFDENPNVVSFFCPYTVKKKFRYNKPTFGIVKAAYYTKLFMRLKLIDFLQDLPIKHIVARNLFDSLLHEQHLREKNKLQTLEYYGEISGVLLGIITADTLVERHVSFDKIFAAYNLSYFIGRYIYLVDALSDFKKDIILRRFNAILAAYPDLKNKRYGKTFYEINFVLYRHLEIIKKYLLDLNNRFAPEMIVVLQNSYIKAIELFLKNLSLREDEYGNLPESWRLLTKKS</sequence>
<reference evidence="1 2" key="1">
    <citation type="journal article" date="2005" name="PLoS Genet.">
        <title>Life in hot carbon monoxide: the complete genome sequence of Carboxydothermus hydrogenoformans Z-2901.</title>
        <authorList>
            <person name="Wu M."/>
            <person name="Ren Q."/>
            <person name="Durkin A.S."/>
            <person name="Daugherty S.C."/>
            <person name="Brinkac L.M."/>
            <person name="Dodson R.J."/>
            <person name="Madupu R."/>
            <person name="Sullivan S.A."/>
            <person name="Kolonay J.F."/>
            <person name="Haft D.H."/>
            <person name="Nelson W.C."/>
            <person name="Tallon L.J."/>
            <person name="Jones K.M."/>
            <person name="Ulrich L.E."/>
            <person name="Gonzalez J.M."/>
            <person name="Zhulin I.B."/>
            <person name="Robb F.T."/>
            <person name="Eisen J.A."/>
        </authorList>
    </citation>
    <scope>NUCLEOTIDE SEQUENCE [LARGE SCALE GENOMIC DNA]</scope>
    <source>
        <strain evidence="2">ATCC BAA-161 / DSM 6008 / Z-2901</strain>
    </source>
</reference>
<gene>
    <name evidence="1" type="ordered locus">CHY_1243</name>
</gene>
<evidence type="ECO:0000313" key="1">
    <source>
        <dbReference type="EMBL" id="ABB15941.1"/>
    </source>
</evidence>
<dbReference type="KEGG" id="chy:CHY_1243"/>